<evidence type="ECO:0000313" key="1">
    <source>
        <dbReference type="EMBL" id="GHO98381.1"/>
    </source>
</evidence>
<dbReference type="AlphaFoldDB" id="A0A8J3IPK4"/>
<evidence type="ECO:0000313" key="2">
    <source>
        <dbReference type="Proteomes" id="UP000597444"/>
    </source>
</evidence>
<proteinExistence type="predicted"/>
<dbReference type="EMBL" id="BNJK01000002">
    <property type="protein sequence ID" value="GHO98381.1"/>
    <property type="molecule type" value="Genomic_DNA"/>
</dbReference>
<keyword evidence="2" id="KW-1185">Reference proteome</keyword>
<dbReference type="Proteomes" id="UP000597444">
    <property type="component" value="Unassembled WGS sequence"/>
</dbReference>
<organism evidence="1 2">
    <name type="scientific">Reticulibacter mediterranei</name>
    <dbReference type="NCBI Taxonomy" id="2778369"/>
    <lineage>
        <taxon>Bacteria</taxon>
        <taxon>Bacillati</taxon>
        <taxon>Chloroflexota</taxon>
        <taxon>Ktedonobacteria</taxon>
        <taxon>Ktedonobacterales</taxon>
        <taxon>Reticulibacteraceae</taxon>
        <taxon>Reticulibacter</taxon>
    </lineage>
</organism>
<accession>A0A8J3IPK4</accession>
<comment type="caution">
    <text evidence="1">The sequence shown here is derived from an EMBL/GenBank/DDBJ whole genome shotgun (WGS) entry which is preliminary data.</text>
</comment>
<dbReference type="RefSeq" id="WP_220209135.1">
    <property type="nucleotide sequence ID" value="NZ_BNJK01000002.1"/>
</dbReference>
<sequence length="81" mass="9698">MKFLIDWVENYSDRETYESRKDTLPHSEIVNETVDNVEVYVWDIFEADSSDEAKTYIQEFYDEVAVFDVFLLQPVFSEEDL</sequence>
<reference evidence="1" key="1">
    <citation type="submission" date="2020-10" db="EMBL/GenBank/DDBJ databases">
        <title>Taxonomic study of unclassified bacteria belonging to the class Ktedonobacteria.</title>
        <authorList>
            <person name="Yabe S."/>
            <person name="Wang C.M."/>
            <person name="Zheng Y."/>
            <person name="Sakai Y."/>
            <person name="Cavaletti L."/>
            <person name="Monciardini P."/>
            <person name="Donadio S."/>
        </authorList>
    </citation>
    <scope>NUCLEOTIDE SEQUENCE</scope>
    <source>
        <strain evidence="1">ID150040</strain>
    </source>
</reference>
<gene>
    <name evidence="1" type="ORF">KSF_084290</name>
</gene>
<protein>
    <submittedName>
        <fullName evidence="1">Uncharacterized protein</fullName>
    </submittedName>
</protein>
<name>A0A8J3IPK4_9CHLR</name>